<protein>
    <submittedName>
        <fullName evidence="2">Uncharacterized protein</fullName>
    </submittedName>
</protein>
<proteinExistence type="predicted"/>
<feature type="region of interest" description="Disordered" evidence="1">
    <location>
        <begin position="1"/>
        <end position="21"/>
    </location>
</feature>
<evidence type="ECO:0000313" key="3">
    <source>
        <dbReference type="Proteomes" id="UP001312908"/>
    </source>
</evidence>
<name>A0ABU7U211_9PROT</name>
<evidence type="ECO:0000256" key="1">
    <source>
        <dbReference type="SAM" id="MobiDB-lite"/>
    </source>
</evidence>
<accession>A0ABU7U211</accession>
<dbReference type="RefSeq" id="WP_394819045.1">
    <property type="nucleotide sequence ID" value="NZ_JAWJZY010000001.1"/>
</dbReference>
<organism evidence="2 3">
    <name type="scientific">Sorlinia euscelidii</name>
    <dbReference type="NCBI Taxonomy" id="3081148"/>
    <lineage>
        <taxon>Bacteria</taxon>
        <taxon>Pseudomonadati</taxon>
        <taxon>Pseudomonadota</taxon>
        <taxon>Alphaproteobacteria</taxon>
        <taxon>Acetobacterales</taxon>
        <taxon>Acetobacteraceae</taxon>
        <taxon>Sorlinia</taxon>
    </lineage>
</organism>
<keyword evidence="3" id="KW-1185">Reference proteome</keyword>
<gene>
    <name evidence="2" type="ORF">DOFOFD_03645</name>
</gene>
<comment type="caution">
    <text evidence="2">The sequence shown here is derived from an EMBL/GenBank/DDBJ whole genome shotgun (WGS) entry which is preliminary data.</text>
</comment>
<dbReference type="Proteomes" id="UP001312908">
    <property type="component" value="Unassembled WGS sequence"/>
</dbReference>
<reference evidence="2 3" key="1">
    <citation type="submission" date="2023-10" db="EMBL/GenBank/DDBJ databases">
        <title>Sorlinia euscelidii gen. nov., sp. nov., an acetic acid bacteria isolated from the gut of Euscelidius variegatus emitter.</title>
        <authorList>
            <person name="Michoud G."/>
            <person name="Marasco R."/>
            <person name="Seferji K."/>
            <person name="Gonella E."/>
            <person name="Garuglieri E."/>
            <person name="Alma A."/>
            <person name="Mapelli F."/>
            <person name="Borin S."/>
            <person name="Daffonchio D."/>
            <person name="Crotti E."/>
        </authorList>
    </citation>
    <scope>NUCLEOTIDE SEQUENCE [LARGE SCALE GENOMIC DNA]</scope>
    <source>
        <strain evidence="2 3">EV16P</strain>
    </source>
</reference>
<dbReference type="EMBL" id="JAWJZY010000001">
    <property type="protein sequence ID" value="MEE8658106.1"/>
    <property type="molecule type" value="Genomic_DNA"/>
</dbReference>
<evidence type="ECO:0000313" key="2">
    <source>
        <dbReference type="EMBL" id="MEE8658106.1"/>
    </source>
</evidence>
<sequence>MFRHRTVTPSKMPASRDHQEAIPAVRQHKASLPLRVNGELVIGALTFLSTVGPRRFRGHAQSALTIISVVGLAARAFRKKT</sequence>